<name>A0AA88TMM6_9TELE</name>
<protein>
    <submittedName>
        <fullName evidence="2">Uncharacterized protein</fullName>
    </submittedName>
</protein>
<dbReference type="Proteomes" id="UP001187343">
    <property type="component" value="Unassembled WGS sequence"/>
</dbReference>
<dbReference type="AlphaFoldDB" id="A0AA88TMM6"/>
<organism evidence="2 3">
    <name type="scientific">Cirrhinus molitorella</name>
    <name type="common">mud carp</name>
    <dbReference type="NCBI Taxonomy" id="172907"/>
    <lineage>
        <taxon>Eukaryota</taxon>
        <taxon>Metazoa</taxon>
        <taxon>Chordata</taxon>
        <taxon>Craniata</taxon>
        <taxon>Vertebrata</taxon>
        <taxon>Euteleostomi</taxon>
        <taxon>Actinopterygii</taxon>
        <taxon>Neopterygii</taxon>
        <taxon>Teleostei</taxon>
        <taxon>Ostariophysi</taxon>
        <taxon>Cypriniformes</taxon>
        <taxon>Cyprinidae</taxon>
        <taxon>Labeoninae</taxon>
        <taxon>Labeonini</taxon>
        <taxon>Cirrhinus</taxon>
    </lineage>
</organism>
<feature type="region of interest" description="Disordered" evidence="1">
    <location>
        <begin position="212"/>
        <end position="316"/>
    </location>
</feature>
<comment type="caution">
    <text evidence="2">The sequence shown here is derived from an EMBL/GenBank/DDBJ whole genome shotgun (WGS) entry which is preliminary data.</text>
</comment>
<reference evidence="2" key="1">
    <citation type="submission" date="2023-08" db="EMBL/GenBank/DDBJ databases">
        <title>Chromosome-level Genome Assembly of mud carp (Cirrhinus molitorella).</title>
        <authorList>
            <person name="Liu H."/>
        </authorList>
    </citation>
    <scope>NUCLEOTIDE SEQUENCE</scope>
    <source>
        <strain evidence="2">Prfri</strain>
        <tissue evidence="2">Muscle</tissue>
    </source>
</reference>
<proteinExistence type="predicted"/>
<evidence type="ECO:0000313" key="3">
    <source>
        <dbReference type="Proteomes" id="UP001187343"/>
    </source>
</evidence>
<keyword evidence="3" id="KW-1185">Reference proteome</keyword>
<sequence length="316" mass="34006">MAFQHELALEELFYGKPFSPQSVQFSISLGKDSKNPNSLTKHRGFLGLSPVGSASAGEDSPPIETWISDQQRNPKAKWNKKDVIELYKPTDIPSAKSLAAAMTGSRSGRRDFLLGFCLAASRLSRRSRSLQLSGSPQRAFSTKRAPALLQMPRRRCHSCSALLQSADGHGECALCLGAAHAEAALTETECPHCEDMSLASLRSRVALFSERDPASRALPLSSSQEPVRKKQRGREPQRSAASELTPAQPPRASPSPQRESSPVLFSRPDQRPSAHACDLVSFGGSDDEALDDSMSLAASDAEEMSGSSHDPAPPAV</sequence>
<gene>
    <name evidence="2" type="ORF">Q8A67_012685</name>
</gene>
<evidence type="ECO:0000313" key="2">
    <source>
        <dbReference type="EMBL" id="KAK2892697.1"/>
    </source>
</evidence>
<accession>A0AA88TMM6</accession>
<evidence type="ECO:0000256" key="1">
    <source>
        <dbReference type="SAM" id="MobiDB-lite"/>
    </source>
</evidence>
<feature type="region of interest" description="Disordered" evidence="1">
    <location>
        <begin position="30"/>
        <end position="74"/>
    </location>
</feature>
<dbReference type="EMBL" id="JAUYZG010000012">
    <property type="protein sequence ID" value="KAK2892697.1"/>
    <property type="molecule type" value="Genomic_DNA"/>
</dbReference>